<keyword evidence="2" id="KW-1185">Reference proteome</keyword>
<evidence type="ECO:0000313" key="2">
    <source>
        <dbReference type="Proteomes" id="UP000223906"/>
    </source>
</evidence>
<organism evidence="1 2">
    <name type="scientific">Sphingobium phage Lacusarx</name>
    <dbReference type="NCBI Taxonomy" id="1980139"/>
    <lineage>
        <taxon>Viruses</taxon>
        <taxon>Duplodnaviria</taxon>
        <taxon>Heunggongvirae</taxon>
        <taxon>Uroviricota</taxon>
        <taxon>Caudoviricetes</taxon>
        <taxon>Lacusarxvirus</taxon>
        <taxon>Lacusarxvirus lacusarx</taxon>
    </lineage>
</organism>
<gene>
    <name evidence="1" type="ORF">LAV_00165</name>
</gene>
<reference evidence="1 2" key="1">
    <citation type="submission" date="2017-02" db="EMBL/GenBank/DDBJ databases">
        <title>The first characterized phage against a member of the ecologically important #sphingomonads reveals high dissimilarity against all other known phages.</title>
        <authorList>
            <person name="Nielsen T.K."/>
            <person name="Carstens A.B."/>
            <person name="Kot W."/>
            <person name="Lametsch R."/>
            <person name="Neve H."/>
            <person name="Hansen L.H."/>
        </authorList>
    </citation>
    <scope>NUCLEOTIDE SEQUENCE [LARGE SCALE GENOMIC DNA]</scope>
</reference>
<evidence type="ECO:0000313" key="1">
    <source>
        <dbReference type="EMBL" id="ARK07540.1"/>
    </source>
</evidence>
<name>A0A1W6DX01_9CAUD</name>
<protein>
    <submittedName>
        <fullName evidence="1">Uncharacterized protein</fullName>
    </submittedName>
</protein>
<accession>A0A1W6DX01</accession>
<sequence length="77" mass="8400">MKAITLNSAKQQCQSPISDDTLKAATDYYHDRRRALAAKKGFDPDCCTRNATHSIDDVPMCALHAGRAALAHIMEPA</sequence>
<dbReference type="Proteomes" id="UP000223906">
    <property type="component" value="Segment"/>
</dbReference>
<proteinExistence type="predicted"/>
<dbReference type="EMBL" id="KY629563">
    <property type="protein sequence ID" value="ARK07540.1"/>
    <property type="molecule type" value="Genomic_DNA"/>
</dbReference>